<dbReference type="GO" id="GO:0035869">
    <property type="term" value="C:ciliary transition zone"/>
    <property type="evidence" value="ECO:0007669"/>
    <property type="project" value="TreeGrafter"/>
</dbReference>
<dbReference type="AlphaFoldDB" id="A0A6J0BVF3"/>
<feature type="domain" description="Tectonic-1-3 N-terminal" evidence="3">
    <location>
        <begin position="105"/>
        <end position="183"/>
    </location>
</feature>
<dbReference type="KEGG" id="nlo:107223136"/>
<dbReference type="RefSeq" id="XP_015518212.1">
    <property type="nucleotide sequence ID" value="XM_015662726.2"/>
</dbReference>
<dbReference type="OrthoDB" id="184109at2759"/>
<evidence type="ECO:0000313" key="5">
    <source>
        <dbReference type="RefSeq" id="XP_015518212.1"/>
    </source>
</evidence>
<name>A0A6J0BVF3_NEOLC</name>
<protein>
    <submittedName>
        <fullName evidence="5">Tectonic-3</fullName>
    </submittedName>
</protein>
<keyword evidence="2" id="KW-0732">Signal</keyword>
<sequence length="671" mass="76855">MHTNMIRLLCYVAVLINAQSTEITLDKSTSTCLNDTDCDVSESTNDSVGTTTQEIETSQTVPDDISKDKNLSVKITSPLPDTTSSKPFTSSAKPFVGRPQNREDNCHCDLTISSCDINCCCDVDCNDLNVTELFACKDHRPKVYDTRYCWDENYIQDNKTRYLLEKLRDNLFCIVHDNLPPVYSIGYDPIISNRTTLDEIVRKNKKSRFKWEHSAIHVPLQFNSETPYRHGDNIWKIQNGFIKQLELPQTGFTGICSFKKALKYLEEWSDSCMQISLENQNVQLFAETFNNFTIIASPVLYNDSNFKLNNQTCPRTICVPVKSHYCLGSWNLCKNVSTPTGKCNKGTCTNIVRSVRYVFAHNGIKGMNALDVYLEIGNASQGFYQKFEVFYKWFRDDQSKVFHLSGNPGYISGKPIIIGELITNKTNTADYSYVNIDKTDYFLSLPVSRVDGQCDKERRYAVNFGEDLKLSCKIHHETRNFTIKSCIDLQKLIIEAMLKKILFNVSEVDQHRTYVAKWNYLRSNNTDDWLKIIFDRMPQTVVTAQIVDDQLICSGLVTSLRIDIVHRRLSEPQTVDNYKILGIGITFSEESDIYWIKCDTKNCADLLVVDIVSYVIFHDVSRPSKYFFAEGPNLDITLPQDFFYPFINNAPITQESHLLALCTFLALIITY</sequence>
<evidence type="ECO:0000313" key="4">
    <source>
        <dbReference type="Proteomes" id="UP000829291"/>
    </source>
</evidence>
<proteinExistence type="predicted"/>
<accession>A0A6J0BVF3</accession>
<dbReference type="FunCoup" id="A0A6J0BVF3">
    <property type="interactions" value="57"/>
</dbReference>
<evidence type="ECO:0000256" key="2">
    <source>
        <dbReference type="SAM" id="SignalP"/>
    </source>
</evidence>
<dbReference type="PANTHER" id="PTHR14611">
    <property type="entry name" value="TECTONIC FAMILY MEMBER"/>
    <property type="match status" value="1"/>
</dbReference>
<evidence type="ECO:0000259" key="3">
    <source>
        <dbReference type="Pfam" id="PF25752"/>
    </source>
</evidence>
<feature type="signal peptide" evidence="2">
    <location>
        <begin position="1"/>
        <end position="20"/>
    </location>
</feature>
<dbReference type="Proteomes" id="UP000829291">
    <property type="component" value="Chromosome 7"/>
</dbReference>
<feature type="compositionally biased region" description="Polar residues" evidence="1">
    <location>
        <begin position="41"/>
        <end position="59"/>
    </location>
</feature>
<organism evidence="5">
    <name type="scientific">Neodiprion lecontei</name>
    <name type="common">Redheaded pine sawfly</name>
    <dbReference type="NCBI Taxonomy" id="441921"/>
    <lineage>
        <taxon>Eukaryota</taxon>
        <taxon>Metazoa</taxon>
        <taxon>Ecdysozoa</taxon>
        <taxon>Arthropoda</taxon>
        <taxon>Hexapoda</taxon>
        <taxon>Insecta</taxon>
        <taxon>Pterygota</taxon>
        <taxon>Neoptera</taxon>
        <taxon>Endopterygota</taxon>
        <taxon>Hymenoptera</taxon>
        <taxon>Tenthredinoidea</taxon>
        <taxon>Diprionidae</taxon>
        <taxon>Diprioninae</taxon>
        <taxon>Neodiprion</taxon>
    </lineage>
</organism>
<feature type="chain" id="PRO_5026746378" evidence="2">
    <location>
        <begin position="21"/>
        <end position="671"/>
    </location>
</feature>
<gene>
    <name evidence="5" type="primary">LOC107223136</name>
</gene>
<feature type="region of interest" description="Disordered" evidence="1">
    <location>
        <begin position="40"/>
        <end position="59"/>
    </location>
</feature>
<keyword evidence="4" id="KW-1185">Reference proteome</keyword>
<dbReference type="PANTHER" id="PTHR14611:SF2">
    <property type="entry name" value="TECTONIC"/>
    <property type="match status" value="1"/>
</dbReference>
<dbReference type="Pfam" id="PF25752">
    <property type="entry name" value="DUF1619_N"/>
    <property type="match status" value="1"/>
</dbReference>
<dbReference type="InterPro" id="IPR040354">
    <property type="entry name" value="TCTN1-3"/>
</dbReference>
<dbReference type="InParanoid" id="A0A6J0BVF3"/>
<reference evidence="5" key="1">
    <citation type="submission" date="2025-08" db="UniProtKB">
        <authorList>
            <consortium name="RefSeq"/>
        </authorList>
    </citation>
    <scope>IDENTIFICATION</scope>
    <source>
        <tissue evidence="5">Thorax and Abdomen</tissue>
    </source>
</reference>
<dbReference type="InterPro" id="IPR057724">
    <property type="entry name" value="TCTN1-3_N"/>
</dbReference>
<dbReference type="GeneID" id="107223136"/>
<evidence type="ECO:0000256" key="1">
    <source>
        <dbReference type="SAM" id="MobiDB-lite"/>
    </source>
</evidence>
<dbReference type="GO" id="GO:0060271">
    <property type="term" value="P:cilium assembly"/>
    <property type="evidence" value="ECO:0007669"/>
    <property type="project" value="TreeGrafter"/>
</dbReference>